<accession>A0A5C6ECL6</accession>
<keyword evidence="3" id="KW-1185">Reference proteome</keyword>
<evidence type="ECO:0000313" key="3">
    <source>
        <dbReference type="Proteomes" id="UP000317977"/>
    </source>
</evidence>
<dbReference type="RefSeq" id="WP_186776587.1">
    <property type="nucleotide sequence ID" value="NZ_SJPX01000006.1"/>
</dbReference>
<dbReference type="Proteomes" id="UP000317977">
    <property type="component" value="Unassembled WGS sequence"/>
</dbReference>
<dbReference type="Gene3D" id="1.10.287.1490">
    <property type="match status" value="1"/>
</dbReference>
<dbReference type="AlphaFoldDB" id="A0A5C6ECL6"/>
<feature type="coiled-coil region" evidence="1">
    <location>
        <begin position="117"/>
        <end position="176"/>
    </location>
</feature>
<proteinExistence type="predicted"/>
<evidence type="ECO:0000256" key="1">
    <source>
        <dbReference type="SAM" id="Coils"/>
    </source>
</evidence>
<dbReference type="EMBL" id="SJPX01000006">
    <property type="protein sequence ID" value="TWU46400.1"/>
    <property type="molecule type" value="Genomic_DNA"/>
</dbReference>
<organism evidence="2 3">
    <name type="scientific">Rubripirellula reticaptiva</name>
    <dbReference type="NCBI Taxonomy" id="2528013"/>
    <lineage>
        <taxon>Bacteria</taxon>
        <taxon>Pseudomonadati</taxon>
        <taxon>Planctomycetota</taxon>
        <taxon>Planctomycetia</taxon>
        <taxon>Pirellulales</taxon>
        <taxon>Pirellulaceae</taxon>
        <taxon>Rubripirellula</taxon>
    </lineage>
</organism>
<gene>
    <name evidence="2" type="ORF">Poly59_53420</name>
</gene>
<comment type="caution">
    <text evidence="2">The sequence shown here is derived from an EMBL/GenBank/DDBJ whole genome shotgun (WGS) entry which is preliminary data.</text>
</comment>
<keyword evidence="1" id="KW-0175">Coiled coil</keyword>
<name>A0A5C6ECL6_9BACT</name>
<evidence type="ECO:0000313" key="2">
    <source>
        <dbReference type="EMBL" id="TWU46400.1"/>
    </source>
</evidence>
<sequence>MSSASKIEISTELLRSLHRIHRQRTDVRSRLDRGPRQIKAGELMVAKATADAKEALAAVRAAKLVSDEKQLQLSSREAKITDLESKLNNAASNREFSTLKDQIAADKQANLVLSDEIFEALELIDQLEAAASAAELEVAKQESDHLARTQDVESKREQLQEDLDRVESQLAAYEEKIPAAAKGEYKRVTDAKGEDGLAAVEDQSCGGCYQTLTTQHLETLRMSVLLRCPNCNAFLYMPEDLRP</sequence>
<protein>
    <submittedName>
        <fullName evidence="2">Putative zinc ribbon domain protein</fullName>
    </submittedName>
</protein>
<reference evidence="2 3" key="1">
    <citation type="submission" date="2019-02" db="EMBL/GenBank/DDBJ databases">
        <title>Deep-cultivation of Planctomycetes and their phenomic and genomic characterization uncovers novel biology.</title>
        <authorList>
            <person name="Wiegand S."/>
            <person name="Jogler M."/>
            <person name="Boedeker C."/>
            <person name="Pinto D."/>
            <person name="Vollmers J."/>
            <person name="Rivas-Marin E."/>
            <person name="Kohn T."/>
            <person name="Peeters S.H."/>
            <person name="Heuer A."/>
            <person name="Rast P."/>
            <person name="Oberbeckmann S."/>
            <person name="Bunk B."/>
            <person name="Jeske O."/>
            <person name="Meyerdierks A."/>
            <person name="Storesund J.E."/>
            <person name="Kallscheuer N."/>
            <person name="Luecker S."/>
            <person name="Lage O.M."/>
            <person name="Pohl T."/>
            <person name="Merkel B.J."/>
            <person name="Hornburger P."/>
            <person name="Mueller R.-W."/>
            <person name="Bruemmer F."/>
            <person name="Labrenz M."/>
            <person name="Spormann A.M."/>
            <person name="Op Den Camp H."/>
            <person name="Overmann J."/>
            <person name="Amann R."/>
            <person name="Jetten M.S.M."/>
            <person name="Mascher T."/>
            <person name="Medema M.H."/>
            <person name="Devos D.P."/>
            <person name="Kaster A.-K."/>
            <person name="Ovreas L."/>
            <person name="Rohde M."/>
            <person name="Galperin M.Y."/>
            <person name="Jogler C."/>
        </authorList>
    </citation>
    <scope>NUCLEOTIDE SEQUENCE [LARGE SCALE GENOMIC DNA]</scope>
    <source>
        <strain evidence="2 3">Poly59</strain>
    </source>
</reference>